<dbReference type="EMBL" id="JACRSV010000002">
    <property type="protein sequence ID" value="MBC8560153.1"/>
    <property type="molecule type" value="Genomic_DNA"/>
</dbReference>
<comment type="caution">
    <text evidence="5">The sequence shown here is derived from an EMBL/GenBank/DDBJ whole genome shotgun (WGS) entry which is preliminary data.</text>
</comment>
<gene>
    <name evidence="5" type="ORF">H8710_08740</name>
</gene>
<dbReference type="Gene3D" id="1.10.10.10">
    <property type="entry name" value="Winged helix-like DNA-binding domain superfamily/Winged helix DNA-binding domain"/>
    <property type="match status" value="1"/>
</dbReference>
<dbReference type="RefSeq" id="WP_249295147.1">
    <property type="nucleotide sequence ID" value="NZ_JACRSV010000002.1"/>
</dbReference>
<dbReference type="GO" id="GO:0003700">
    <property type="term" value="F:DNA-binding transcription factor activity"/>
    <property type="evidence" value="ECO:0007669"/>
    <property type="project" value="InterPro"/>
</dbReference>
<evidence type="ECO:0000313" key="6">
    <source>
        <dbReference type="Proteomes" id="UP000610760"/>
    </source>
</evidence>
<keyword evidence="2" id="KW-0238">DNA-binding</keyword>
<organism evidence="5 6">
    <name type="scientific">Fumia xinanensis</name>
    <dbReference type="NCBI Taxonomy" id="2763659"/>
    <lineage>
        <taxon>Bacteria</taxon>
        <taxon>Bacillati</taxon>
        <taxon>Bacillota</taxon>
        <taxon>Clostridia</taxon>
        <taxon>Eubacteriales</taxon>
        <taxon>Oscillospiraceae</taxon>
        <taxon>Fumia</taxon>
    </lineage>
</organism>
<dbReference type="GO" id="GO:0003677">
    <property type="term" value="F:DNA binding"/>
    <property type="evidence" value="ECO:0007669"/>
    <property type="project" value="UniProtKB-KW"/>
</dbReference>
<feature type="domain" description="HTH arsR-type" evidence="4">
    <location>
        <begin position="181"/>
        <end position="276"/>
    </location>
</feature>
<dbReference type="PANTHER" id="PTHR33154:SF25">
    <property type="entry name" value="LMO0101 PROTEIN"/>
    <property type="match status" value="1"/>
</dbReference>
<dbReference type="Proteomes" id="UP000610760">
    <property type="component" value="Unassembled WGS sequence"/>
</dbReference>
<dbReference type="AlphaFoldDB" id="A0A926E5N0"/>
<dbReference type="SUPFAM" id="SSF46785">
    <property type="entry name" value="Winged helix' DNA-binding domain"/>
    <property type="match status" value="1"/>
</dbReference>
<dbReference type="InterPro" id="IPR051081">
    <property type="entry name" value="HTH_MetalResp_TranReg"/>
</dbReference>
<dbReference type="InterPro" id="IPR036388">
    <property type="entry name" value="WH-like_DNA-bd_sf"/>
</dbReference>
<dbReference type="SMART" id="SM00418">
    <property type="entry name" value="HTH_ARSR"/>
    <property type="match status" value="1"/>
</dbReference>
<sequence length="280" mass="33554">MPQYCFYDNVEKYNVNFIFENMQDDLLDTERIVSRMIQFYFPKLSDEEVQKYRKNLKLLVQLIDESEYSDYVKEKLCVFFVNYEWIIKKLNFELISKEAQLKFYYERNYKKIADFESNLDFDDLVVKLPKVYGKNFVINEKKDIYISPCIVYKNCAITCFLNDSNFILLGLDIESMLNFWHDQTRLVDLDVFGTAVSEKNRIGIIDALLLRDEMSIREIEQMFGISNTNAYYHLNLMLKANIIHVRNQGRTMFYSLNREYFDNLIEALKKYGTKKGREEI</sequence>
<evidence type="ECO:0000256" key="2">
    <source>
        <dbReference type="ARBA" id="ARBA00023125"/>
    </source>
</evidence>
<name>A0A926E5N0_9FIRM</name>
<keyword evidence="3" id="KW-0804">Transcription</keyword>
<protein>
    <submittedName>
        <fullName evidence="5">Winged helix-turn-helix transcriptional regulator</fullName>
    </submittedName>
</protein>
<dbReference type="Pfam" id="PF12840">
    <property type="entry name" value="HTH_20"/>
    <property type="match status" value="1"/>
</dbReference>
<dbReference type="CDD" id="cd00090">
    <property type="entry name" value="HTH_ARSR"/>
    <property type="match status" value="1"/>
</dbReference>
<evidence type="ECO:0000256" key="1">
    <source>
        <dbReference type="ARBA" id="ARBA00023015"/>
    </source>
</evidence>
<dbReference type="PROSITE" id="PS50987">
    <property type="entry name" value="HTH_ARSR_2"/>
    <property type="match status" value="1"/>
</dbReference>
<evidence type="ECO:0000256" key="3">
    <source>
        <dbReference type="ARBA" id="ARBA00023163"/>
    </source>
</evidence>
<dbReference type="InterPro" id="IPR011991">
    <property type="entry name" value="ArsR-like_HTH"/>
</dbReference>
<reference evidence="5" key="1">
    <citation type="submission" date="2020-08" db="EMBL/GenBank/DDBJ databases">
        <title>Genome public.</title>
        <authorList>
            <person name="Liu C."/>
            <person name="Sun Q."/>
        </authorList>
    </citation>
    <scope>NUCLEOTIDE SEQUENCE</scope>
    <source>
        <strain evidence="5">NSJ-33</strain>
    </source>
</reference>
<evidence type="ECO:0000313" key="5">
    <source>
        <dbReference type="EMBL" id="MBC8560153.1"/>
    </source>
</evidence>
<proteinExistence type="predicted"/>
<accession>A0A926E5N0</accession>
<evidence type="ECO:0000259" key="4">
    <source>
        <dbReference type="PROSITE" id="PS50987"/>
    </source>
</evidence>
<keyword evidence="1" id="KW-0805">Transcription regulation</keyword>
<dbReference type="InterPro" id="IPR001845">
    <property type="entry name" value="HTH_ArsR_DNA-bd_dom"/>
</dbReference>
<keyword evidence="6" id="KW-1185">Reference proteome</keyword>
<dbReference type="InterPro" id="IPR036390">
    <property type="entry name" value="WH_DNA-bd_sf"/>
</dbReference>
<dbReference type="PANTHER" id="PTHR33154">
    <property type="entry name" value="TRANSCRIPTIONAL REGULATOR, ARSR FAMILY"/>
    <property type="match status" value="1"/>
</dbReference>